<name>A0A5M8PHK9_9LECA</name>
<keyword evidence="2" id="KW-0472">Membrane</keyword>
<dbReference type="AlphaFoldDB" id="A0A5M8PHK9"/>
<organism evidence="3 4">
    <name type="scientific">Lasallia pustulata</name>
    <dbReference type="NCBI Taxonomy" id="136370"/>
    <lineage>
        <taxon>Eukaryota</taxon>
        <taxon>Fungi</taxon>
        <taxon>Dikarya</taxon>
        <taxon>Ascomycota</taxon>
        <taxon>Pezizomycotina</taxon>
        <taxon>Lecanoromycetes</taxon>
        <taxon>OSLEUM clade</taxon>
        <taxon>Umbilicariomycetidae</taxon>
        <taxon>Umbilicariales</taxon>
        <taxon>Umbilicariaceae</taxon>
        <taxon>Lasallia</taxon>
    </lineage>
</organism>
<evidence type="ECO:0000256" key="2">
    <source>
        <dbReference type="SAM" id="Phobius"/>
    </source>
</evidence>
<keyword evidence="2" id="KW-1133">Transmembrane helix</keyword>
<feature type="region of interest" description="Disordered" evidence="1">
    <location>
        <begin position="40"/>
        <end position="97"/>
    </location>
</feature>
<comment type="caution">
    <text evidence="3">The sequence shown here is derived from an EMBL/GenBank/DDBJ whole genome shotgun (WGS) entry which is preliminary data.</text>
</comment>
<evidence type="ECO:0000256" key="1">
    <source>
        <dbReference type="SAM" id="MobiDB-lite"/>
    </source>
</evidence>
<proteinExistence type="predicted"/>
<accession>A0A5M8PHK9</accession>
<sequence>MKRNVVIAIILVFAVLLICICAGLCFINANRTQASYYKNMGGARSGVAGSQGHPPGPDGPPSSGRRPSNDVEADRGSIPPRSGAASRPRTPAAAHVT</sequence>
<feature type="transmembrane region" description="Helical" evidence="2">
    <location>
        <begin position="6"/>
        <end position="29"/>
    </location>
</feature>
<protein>
    <submittedName>
        <fullName evidence="3">Uncharacterized protein</fullName>
    </submittedName>
</protein>
<reference evidence="3 4" key="1">
    <citation type="submission" date="2019-09" db="EMBL/GenBank/DDBJ databases">
        <title>The hologenome of the rock-dwelling lichen Lasallia pustulata.</title>
        <authorList>
            <person name="Greshake Tzovaras B."/>
            <person name="Segers F."/>
            <person name="Bicker A."/>
            <person name="Dal Grande F."/>
            <person name="Otte J."/>
            <person name="Hankeln T."/>
            <person name="Schmitt I."/>
            <person name="Ebersberger I."/>
        </authorList>
    </citation>
    <scope>NUCLEOTIDE SEQUENCE [LARGE SCALE GENOMIC DNA]</scope>
    <source>
        <strain evidence="3">A1-1</strain>
    </source>
</reference>
<evidence type="ECO:0000313" key="4">
    <source>
        <dbReference type="Proteomes" id="UP000324767"/>
    </source>
</evidence>
<dbReference type="Proteomes" id="UP000324767">
    <property type="component" value="Unassembled WGS sequence"/>
</dbReference>
<evidence type="ECO:0000313" key="3">
    <source>
        <dbReference type="EMBL" id="KAA6408468.1"/>
    </source>
</evidence>
<keyword evidence="2" id="KW-0812">Transmembrane</keyword>
<dbReference type="EMBL" id="VXIT01000013">
    <property type="protein sequence ID" value="KAA6408468.1"/>
    <property type="molecule type" value="Genomic_DNA"/>
</dbReference>
<gene>
    <name evidence="3" type="ORF">FRX48_07550</name>
</gene>